<comment type="caution">
    <text evidence="2">The sequence shown here is derived from an EMBL/GenBank/DDBJ whole genome shotgun (WGS) entry which is preliminary data.</text>
</comment>
<comment type="similarity">
    <text evidence="1">Belongs to the peptidase S10 family.</text>
</comment>
<evidence type="ECO:0000313" key="3">
    <source>
        <dbReference type="Proteomes" id="UP001370490"/>
    </source>
</evidence>
<dbReference type="AlphaFoldDB" id="A0AAN8VZB8"/>
<proteinExistence type="inferred from homology"/>
<dbReference type="GO" id="GO:0019748">
    <property type="term" value="P:secondary metabolic process"/>
    <property type="evidence" value="ECO:0007669"/>
    <property type="project" value="TreeGrafter"/>
</dbReference>
<dbReference type="GO" id="GO:0006508">
    <property type="term" value="P:proteolysis"/>
    <property type="evidence" value="ECO:0007669"/>
    <property type="project" value="InterPro"/>
</dbReference>
<protein>
    <submittedName>
        <fullName evidence="2">Peptidase S10, serine carboxypeptidase</fullName>
    </submittedName>
</protein>
<reference evidence="2 3" key="1">
    <citation type="submission" date="2023-12" db="EMBL/GenBank/DDBJ databases">
        <title>A high-quality genome assembly for Dillenia turbinata (Dilleniales).</title>
        <authorList>
            <person name="Chanderbali A."/>
        </authorList>
    </citation>
    <scope>NUCLEOTIDE SEQUENCE [LARGE SCALE GENOMIC DNA]</scope>
    <source>
        <strain evidence="2">LSX21</strain>
        <tissue evidence="2">Leaf</tissue>
    </source>
</reference>
<keyword evidence="2" id="KW-0121">Carboxypeptidase</keyword>
<keyword evidence="3" id="KW-1185">Reference proteome</keyword>
<name>A0AAN8VZB8_9MAGN</name>
<dbReference type="Pfam" id="PF00450">
    <property type="entry name" value="Peptidase_S10"/>
    <property type="match status" value="1"/>
</dbReference>
<dbReference type="PANTHER" id="PTHR11802:SF29">
    <property type="entry name" value="SERINE CARBOXYPEPTIDASE-LIKE 19"/>
    <property type="match status" value="1"/>
</dbReference>
<dbReference type="PANTHER" id="PTHR11802">
    <property type="entry name" value="SERINE PROTEASE FAMILY S10 SERINE CARBOXYPEPTIDASE"/>
    <property type="match status" value="1"/>
</dbReference>
<dbReference type="SUPFAM" id="SSF53474">
    <property type="entry name" value="alpha/beta-Hydrolases"/>
    <property type="match status" value="1"/>
</dbReference>
<evidence type="ECO:0000256" key="1">
    <source>
        <dbReference type="ARBA" id="ARBA00009431"/>
    </source>
</evidence>
<sequence>MFYILHFEAENLINLLIGYIIGNGGTRPSMESNAAIPFAHRMGLISDELYESLESSCEGNYQVIDPRNKECSEAIQAYFECISGISTNHILEPLCGFAAPKPEDMLDNRRSLIDKYRVSFDPDPHAIPFGCRTYGYMLSYIWTNDESVREALHIHKGSIDRWVRCNYQIKYGTQIWSSYMYHVNLSTKGYRSLIYSGDHDMIVPFFATHAWIKSLNYSIVDDWRPWLADGQVAGYTRTYSNQMTFATVKGGGHTAPEYRPPECYEMFKRWINREPL</sequence>
<keyword evidence="2" id="KW-0378">Hydrolase</keyword>
<gene>
    <name evidence="2" type="ORF">RJ641_032069</name>
</gene>
<dbReference type="InterPro" id="IPR001563">
    <property type="entry name" value="Peptidase_S10"/>
</dbReference>
<accession>A0AAN8VZB8</accession>
<dbReference type="InterPro" id="IPR029058">
    <property type="entry name" value="AB_hydrolase_fold"/>
</dbReference>
<organism evidence="2 3">
    <name type="scientific">Dillenia turbinata</name>
    <dbReference type="NCBI Taxonomy" id="194707"/>
    <lineage>
        <taxon>Eukaryota</taxon>
        <taxon>Viridiplantae</taxon>
        <taxon>Streptophyta</taxon>
        <taxon>Embryophyta</taxon>
        <taxon>Tracheophyta</taxon>
        <taxon>Spermatophyta</taxon>
        <taxon>Magnoliopsida</taxon>
        <taxon>eudicotyledons</taxon>
        <taxon>Gunneridae</taxon>
        <taxon>Pentapetalae</taxon>
        <taxon>Dilleniales</taxon>
        <taxon>Dilleniaceae</taxon>
        <taxon>Dillenia</taxon>
    </lineage>
</organism>
<dbReference type="Gene3D" id="3.40.50.1820">
    <property type="entry name" value="alpha/beta hydrolase"/>
    <property type="match status" value="1"/>
</dbReference>
<keyword evidence="2" id="KW-0645">Protease</keyword>
<dbReference type="Proteomes" id="UP001370490">
    <property type="component" value="Unassembled WGS sequence"/>
</dbReference>
<dbReference type="EMBL" id="JBAMMX010000006">
    <property type="protein sequence ID" value="KAK6938561.1"/>
    <property type="molecule type" value="Genomic_DNA"/>
</dbReference>
<dbReference type="GO" id="GO:0004185">
    <property type="term" value="F:serine-type carboxypeptidase activity"/>
    <property type="evidence" value="ECO:0007669"/>
    <property type="project" value="InterPro"/>
</dbReference>
<dbReference type="GO" id="GO:0016747">
    <property type="term" value="F:acyltransferase activity, transferring groups other than amino-acyl groups"/>
    <property type="evidence" value="ECO:0007669"/>
    <property type="project" value="TreeGrafter"/>
</dbReference>
<evidence type="ECO:0000313" key="2">
    <source>
        <dbReference type="EMBL" id="KAK6938561.1"/>
    </source>
</evidence>